<dbReference type="PANTHER" id="PTHR48070">
    <property type="entry name" value="ESTERASE OVCA2"/>
    <property type="match status" value="1"/>
</dbReference>
<dbReference type="InterPro" id="IPR029058">
    <property type="entry name" value="AB_hydrolase_fold"/>
</dbReference>
<dbReference type="Proteomes" id="UP000748025">
    <property type="component" value="Unassembled WGS sequence"/>
</dbReference>
<dbReference type="EMBL" id="SRPW01003024">
    <property type="protein sequence ID" value="KAG5988761.1"/>
    <property type="molecule type" value="Genomic_DNA"/>
</dbReference>
<dbReference type="GO" id="GO:0005634">
    <property type="term" value="C:nucleus"/>
    <property type="evidence" value="ECO:0007669"/>
    <property type="project" value="TreeGrafter"/>
</dbReference>
<dbReference type="SUPFAM" id="SSF53474">
    <property type="entry name" value="alpha/beta-Hydrolases"/>
    <property type="match status" value="1"/>
</dbReference>
<organism evidence="4 5">
    <name type="scientific">Claviceps pusilla</name>
    <dbReference type="NCBI Taxonomy" id="123648"/>
    <lineage>
        <taxon>Eukaryota</taxon>
        <taxon>Fungi</taxon>
        <taxon>Dikarya</taxon>
        <taxon>Ascomycota</taxon>
        <taxon>Pezizomycotina</taxon>
        <taxon>Sordariomycetes</taxon>
        <taxon>Hypocreomycetidae</taxon>
        <taxon>Hypocreales</taxon>
        <taxon>Clavicipitaceae</taxon>
        <taxon>Claviceps</taxon>
    </lineage>
</organism>
<dbReference type="Pfam" id="PF03959">
    <property type="entry name" value="FSH1"/>
    <property type="match status" value="1"/>
</dbReference>
<evidence type="ECO:0000256" key="1">
    <source>
        <dbReference type="ARBA" id="ARBA00005863"/>
    </source>
</evidence>
<evidence type="ECO:0000313" key="5">
    <source>
        <dbReference type="Proteomes" id="UP000748025"/>
    </source>
</evidence>
<evidence type="ECO:0000259" key="3">
    <source>
        <dbReference type="Pfam" id="PF03959"/>
    </source>
</evidence>
<feature type="domain" description="Serine hydrolase" evidence="3">
    <location>
        <begin position="17"/>
        <end position="224"/>
    </location>
</feature>
<dbReference type="GO" id="GO:0005737">
    <property type="term" value="C:cytoplasm"/>
    <property type="evidence" value="ECO:0007669"/>
    <property type="project" value="TreeGrafter"/>
</dbReference>
<keyword evidence="5" id="KW-1185">Reference proteome</keyword>
<reference evidence="4" key="1">
    <citation type="journal article" date="2020" name="bioRxiv">
        <title>Whole genome comparisons of ergot fungi reveals the divergence and evolution of species within the genus Claviceps are the result of varying mechanisms driving genome evolution and host range expansion.</title>
        <authorList>
            <person name="Wyka S.A."/>
            <person name="Mondo S.J."/>
            <person name="Liu M."/>
            <person name="Dettman J."/>
            <person name="Nalam V."/>
            <person name="Broders K.D."/>
        </authorList>
    </citation>
    <scope>NUCLEOTIDE SEQUENCE</scope>
    <source>
        <strain evidence="4">CCC 602</strain>
    </source>
</reference>
<comment type="similarity">
    <text evidence="1">Belongs to the LovG family.</text>
</comment>
<dbReference type="GO" id="GO:0044550">
    <property type="term" value="P:secondary metabolite biosynthetic process"/>
    <property type="evidence" value="ECO:0007669"/>
    <property type="project" value="TreeGrafter"/>
</dbReference>
<proteinExistence type="inferred from homology"/>
<evidence type="ECO:0000313" key="4">
    <source>
        <dbReference type="EMBL" id="KAG5988761.1"/>
    </source>
</evidence>
<dbReference type="OrthoDB" id="414698at2759"/>
<dbReference type="InterPro" id="IPR050593">
    <property type="entry name" value="LovG"/>
</dbReference>
<dbReference type="PANTHER" id="PTHR48070:SF3">
    <property type="entry name" value="ESTERASE DBAE-RELATED"/>
    <property type="match status" value="1"/>
</dbReference>
<evidence type="ECO:0000256" key="2">
    <source>
        <dbReference type="ARBA" id="ARBA00022801"/>
    </source>
</evidence>
<dbReference type="Gene3D" id="3.40.50.1820">
    <property type="entry name" value="alpha/beta hydrolase"/>
    <property type="match status" value="1"/>
</dbReference>
<protein>
    <recommendedName>
        <fullName evidence="3">Serine hydrolase domain-containing protein</fullName>
    </recommendedName>
</protein>
<name>A0A9P7N5W0_9HYPO</name>
<sequence>MGQLRALDASEDNGRAKALLCIHGSGSSADIFSIQLARLRTALAAEYDFVFANGPHDAAPGPGILPWFRGAGPYQSWFREQDATMEQRIEQINAPLRSRIETWNRTKTNPSARIVGILAFSEGALVATLLLWQQQMGRVPWLPRVHFAVLMCCYFRAEAGEYMGSNVDAGEAIIRVPTLHVHGKQDFCLAGARRLVSDHYSPGYAQVMEFDGTHHPPMKRTDIESVAKYMQLRGRMITDHPNAA</sequence>
<gene>
    <name evidence="4" type="ORF">E4U43_004634</name>
</gene>
<accession>A0A9P7N5W0</accession>
<comment type="caution">
    <text evidence="4">The sequence shown here is derived from an EMBL/GenBank/DDBJ whole genome shotgun (WGS) entry which is preliminary data.</text>
</comment>
<dbReference type="InterPro" id="IPR005645">
    <property type="entry name" value="FSH-like_dom"/>
</dbReference>
<dbReference type="AlphaFoldDB" id="A0A9P7N5W0"/>
<dbReference type="GO" id="GO:0016787">
    <property type="term" value="F:hydrolase activity"/>
    <property type="evidence" value="ECO:0007669"/>
    <property type="project" value="UniProtKB-KW"/>
</dbReference>
<keyword evidence="2" id="KW-0378">Hydrolase</keyword>